<dbReference type="Gene3D" id="3.40.50.1820">
    <property type="entry name" value="alpha/beta hydrolase"/>
    <property type="match status" value="1"/>
</dbReference>
<protein>
    <submittedName>
        <fullName evidence="2">Unannotated protein</fullName>
    </submittedName>
</protein>
<organism evidence="2">
    <name type="scientific">freshwater metagenome</name>
    <dbReference type="NCBI Taxonomy" id="449393"/>
    <lineage>
        <taxon>unclassified sequences</taxon>
        <taxon>metagenomes</taxon>
        <taxon>ecological metagenomes</taxon>
    </lineage>
</organism>
<gene>
    <name evidence="2" type="ORF">UFOPK2992_00290</name>
</gene>
<evidence type="ECO:0000259" key="1">
    <source>
        <dbReference type="Pfam" id="PF12697"/>
    </source>
</evidence>
<dbReference type="SUPFAM" id="SSF53474">
    <property type="entry name" value="alpha/beta-Hydrolases"/>
    <property type="match status" value="1"/>
</dbReference>
<dbReference type="InterPro" id="IPR029058">
    <property type="entry name" value="AB_hydrolase_fold"/>
</dbReference>
<dbReference type="InterPro" id="IPR052897">
    <property type="entry name" value="Sec-Metab_Biosynth_Hydrolase"/>
</dbReference>
<dbReference type="PANTHER" id="PTHR37017">
    <property type="entry name" value="AB HYDROLASE-1 DOMAIN-CONTAINING PROTEIN-RELATED"/>
    <property type="match status" value="1"/>
</dbReference>
<dbReference type="InterPro" id="IPR000073">
    <property type="entry name" value="AB_hydrolase_1"/>
</dbReference>
<reference evidence="2" key="1">
    <citation type="submission" date="2020-05" db="EMBL/GenBank/DDBJ databases">
        <authorList>
            <person name="Chiriac C."/>
            <person name="Salcher M."/>
            <person name="Ghai R."/>
            <person name="Kavagutti S V."/>
        </authorList>
    </citation>
    <scope>NUCLEOTIDE SEQUENCE</scope>
</reference>
<feature type="domain" description="AB hydrolase-1" evidence="1">
    <location>
        <begin position="2"/>
        <end position="224"/>
    </location>
</feature>
<dbReference type="AlphaFoldDB" id="A0A6J6WZN6"/>
<evidence type="ECO:0000313" key="2">
    <source>
        <dbReference type="EMBL" id="CAB4789235.1"/>
    </source>
</evidence>
<dbReference type="Pfam" id="PF12697">
    <property type="entry name" value="Abhydrolase_6"/>
    <property type="match status" value="1"/>
</dbReference>
<accession>A0A6J6WZN6</accession>
<dbReference type="PANTHER" id="PTHR37017:SF11">
    <property type="entry name" value="ESTERASE_LIPASE_THIOESTERASE DOMAIN-CONTAINING PROTEIN"/>
    <property type="match status" value="1"/>
</dbReference>
<name>A0A6J6WZN6_9ZZZZ</name>
<dbReference type="EMBL" id="CAFAAI010000028">
    <property type="protein sequence ID" value="CAB4789235.1"/>
    <property type="molecule type" value="Genomic_DNA"/>
</dbReference>
<proteinExistence type="predicted"/>
<sequence length="232" mass="24492">MVILVHGAWHGAWCWSTLQAELDTRGVPSLAIDLPGHGVSLEPFGDLLSDAAHVSRVLAKIQRPIVLVGHSYGGAVISQAASAATNVKHLVYMTAYVPDVGEGILPMSANMPKARTSLGPAIVYGDDGLCTINPDLAAAAFYGRCSANSIPANIARLCPQPVASFGQAVTGAAWNSIESTYIRCTDDEAIHISHQDHMAVRCTHVETLNTDHSPFTSMPGATADILERIARG</sequence>